<keyword evidence="1" id="KW-0472">Membrane</keyword>
<feature type="transmembrane region" description="Helical" evidence="1">
    <location>
        <begin position="173"/>
        <end position="194"/>
    </location>
</feature>
<dbReference type="InterPro" id="IPR002656">
    <property type="entry name" value="Acyl_transf_3_dom"/>
</dbReference>
<gene>
    <name evidence="3" type="ORF">RHSP_76892</name>
</gene>
<dbReference type="OrthoDB" id="9796461at2"/>
<dbReference type="EMBL" id="AQHN01000089">
    <property type="protein sequence ID" value="ENN84234.1"/>
    <property type="molecule type" value="Genomic_DNA"/>
</dbReference>
<comment type="caution">
    <text evidence="3">The sequence shown here is derived from an EMBL/GenBank/DDBJ whole genome shotgun (WGS) entry which is preliminary data.</text>
</comment>
<dbReference type="PANTHER" id="PTHR23028:SF134">
    <property type="entry name" value="PUTATIVE (AFU_ORTHOLOGUE AFUA_4G08520)-RELATED"/>
    <property type="match status" value="1"/>
</dbReference>
<feature type="transmembrane region" description="Helical" evidence="1">
    <location>
        <begin position="227"/>
        <end position="247"/>
    </location>
</feature>
<evidence type="ECO:0000259" key="2">
    <source>
        <dbReference type="Pfam" id="PF01757"/>
    </source>
</evidence>
<feature type="transmembrane region" description="Helical" evidence="1">
    <location>
        <begin position="284"/>
        <end position="303"/>
    </location>
</feature>
<protein>
    <recommendedName>
        <fullName evidence="2">Acyltransferase 3 domain-containing protein</fullName>
    </recommendedName>
</protein>
<keyword evidence="4" id="KW-1185">Reference proteome</keyword>
<dbReference type="AlphaFoldDB" id="N6TUU3"/>
<keyword evidence="1" id="KW-1133">Transmembrane helix</keyword>
<feature type="transmembrane region" description="Helical" evidence="1">
    <location>
        <begin position="113"/>
        <end position="133"/>
    </location>
</feature>
<dbReference type="Proteomes" id="UP000012429">
    <property type="component" value="Unassembled WGS sequence"/>
</dbReference>
<reference evidence="3 4" key="1">
    <citation type="journal article" date="2012" name="BMC Genomics">
        <title>Genomic basis of broad host range and environmental adaptability of Rhizobium tropici CIAT 899 and Rhizobium sp. PRF 81 which are used in inoculants for common bean (Phaseolus vulgaris L.).</title>
        <authorList>
            <person name="Ormeno-Orrillo E."/>
            <person name="Menna P."/>
            <person name="Almeida L.G."/>
            <person name="Ollero F.J."/>
            <person name="Nicolas M.F."/>
            <person name="Pains Rodrigues E."/>
            <person name="Shigueyoshi Nakatani A."/>
            <person name="Silva Batista J.S."/>
            <person name="Oliveira Chueire L.M."/>
            <person name="Souza R.C."/>
            <person name="Ribeiro Vasconcelos A.T."/>
            <person name="Megias M."/>
            <person name="Hungria M."/>
            <person name="Martinez-Romero E."/>
        </authorList>
    </citation>
    <scope>NUCLEOTIDE SEQUENCE [LARGE SCALE GENOMIC DNA]</scope>
    <source>
        <strain evidence="3 4">PRF 81</strain>
    </source>
</reference>
<evidence type="ECO:0000313" key="3">
    <source>
        <dbReference type="EMBL" id="ENN84234.1"/>
    </source>
</evidence>
<feature type="transmembrane region" description="Helical" evidence="1">
    <location>
        <begin position="357"/>
        <end position="380"/>
    </location>
</feature>
<feature type="transmembrane region" description="Helical" evidence="1">
    <location>
        <begin position="72"/>
        <end position="92"/>
    </location>
</feature>
<organism evidence="3 4">
    <name type="scientific">Rhizobium freirei PRF 81</name>
    <dbReference type="NCBI Taxonomy" id="363754"/>
    <lineage>
        <taxon>Bacteria</taxon>
        <taxon>Pseudomonadati</taxon>
        <taxon>Pseudomonadota</taxon>
        <taxon>Alphaproteobacteria</taxon>
        <taxon>Hyphomicrobiales</taxon>
        <taxon>Rhizobiaceae</taxon>
        <taxon>Rhizobium/Agrobacterium group</taxon>
        <taxon>Rhizobium</taxon>
    </lineage>
</organism>
<dbReference type="Pfam" id="PF01757">
    <property type="entry name" value="Acyl_transf_3"/>
    <property type="match status" value="1"/>
</dbReference>
<feature type="transmembrane region" description="Helical" evidence="1">
    <location>
        <begin position="201"/>
        <end position="221"/>
    </location>
</feature>
<dbReference type="GO" id="GO:0016747">
    <property type="term" value="F:acyltransferase activity, transferring groups other than amino-acyl groups"/>
    <property type="evidence" value="ECO:0007669"/>
    <property type="project" value="InterPro"/>
</dbReference>
<dbReference type="PATRIC" id="fig|363754.4.peg.6067"/>
<feature type="transmembrane region" description="Helical" evidence="1">
    <location>
        <begin position="315"/>
        <end position="337"/>
    </location>
</feature>
<accession>N6TUU3</accession>
<sequence>MRSIEYRGFNDALLSLRGIAACAVLMFHGMLVFKVDGLSFGPYDHTFLWFASDAGIAAQLEKWTVMLANGHAAVTFFLVHSGFVLALSMSRMTWGSSLPDGATALIAYAAKRIFRLWPMIIVSCVLAFAYQFAGHKVASPTHSTWYSAFFTSLTDFSDLLHNIALQRFNLVPFLWSLLVETYGSILMPLFYFLGRRTFTTYLLLVAFYLLSWAVPSDAYVIVNGWTFSALSTVFVFCFVIGTITAFIRQDLPQRPSWISQNALILISFIFLVLARWALPTIGGAVVIEALASAVIVYSVYYHAEGPLQWFCNLRIVKFFGLISFSLYVNSLLCIHISGQILTRLVPEAFIEANGLGMNMIAVALAAALVTVLSYLTFHFIEAPFMRAGKQISGLMEGRLQVAQS</sequence>
<feature type="domain" description="Acyltransferase 3" evidence="2">
    <location>
        <begin position="16"/>
        <end position="376"/>
    </location>
</feature>
<proteinExistence type="predicted"/>
<dbReference type="STRING" id="363754.RHSP_76892"/>
<dbReference type="RefSeq" id="WP_004127214.1">
    <property type="nucleotide sequence ID" value="NZ_AQHN01000089.1"/>
</dbReference>
<keyword evidence="1" id="KW-0812">Transmembrane</keyword>
<dbReference type="PANTHER" id="PTHR23028">
    <property type="entry name" value="ACETYLTRANSFERASE"/>
    <property type="match status" value="1"/>
</dbReference>
<feature type="transmembrane region" description="Helical" evidence="1">
    <location>
        <begin position="259"/>
        <end position="278"/>
    </location>
</feature>
<dbReference type="InterPro" id="IPR050879">
    <property type="entry name" value="Acyltransferase_3"/>
</dbReference>
<feature type="transmembrane region" description="Helical" evidence="1">
    <location>
        <begin position="12"/>
        <end position="33"/>
    </location>
</feature>
<name>N6TUU3_9HYPH</name>
<evidence type="ECO:0000313" key="4">
    <source>
        <dbReference type="Proteomes" id="UP000012429"/>
    </source>
</evidence>
<evidence type="ECO:0000256" key="1">
    <source>
        <dbReference type="SAM" id="Phobius"/>
    </source>
</evidence>